<proteinExistence type="predicted"/>
<comment type="caution">
    <text evidence="1">The sequence shown here is derived from an EMBL/GenBank/DDBJ whole genome shotgun (WGS) entry which is preliminary data.</text>
</comment>
<accession>A0ACB5RZT8</accession>
<dbReference type="Proteomes" id="UP001165186">
    <property type="component" value="Unassembled WGS sequence"/>
</dbReference>
<gene>
    <name evidence="1" type="primary">g3270</name>
    <name evidence="1" type="ORF">NpPPO83_00003270</name>
</gene>
<protein>
    <submittedName>
        <fullName evidence="1">Uncharacterized protein</fullName>
    </submittedName>
</protein>
<dbReference type="EMBL" id="BSXG01000024">
    <property type="protein sequence ID" value="GME26023.1"/>
    <property type="molecule type" value="Genomic_DNA"/>
</dbReference>
<sequence>MHIPLNPSDVSTITWGSKLVNVSSTLSNGNTEGYWEVFWTTTTRALTWADLAGCGGGGTTYRFPASPTVAFSYPNEQEAATARPFRVNPCEPLLAIPTSLTNLQPAWATCFPDAEGGDFDPPYTLTKVGGVEGPQPTKASQGASLESQVEPTTTRAPPASSSLVVDGPTPTRTVPGVAVSGGNPLSILQSQLSESSASAASAASASRSAAASGSSAAAAASSTTERSTSRSRSATSSTAAATSSVAEGSGVAVGFNGWGMSAALGGLGGLVMLFL</sequence>
<evidence type="ECO:0000313" key="1">
    <source>
        <dbReference type="EMBL" id="GME26023.1"/>
    </source>
</evidence>
<organism evidence="1 2">
    <name type="scientific">Neofusicoccum parvum</name>
    <dbReference type="NCBI Taxonomy" id="310453"/>
    <lineage>
        <taxon>Eukaryota</taxon>
        <taxon>Fungi</taxon>
        <taxon>Dikarya</taxon>
        <taxon>Ascomycota</taxon>
        <taxon>Pezizomycotina</taxon>
        <taxon>Dothideomycetes</taxon>
        <taxon>Dothideomycetes incertae sedis</taxon>
        <taxon>Botryosphaeriales</taxon>
        <taxon>Botryosphaeriaceae</taxon>
        <taxon>Neofusicoccum</taxon>
    </lineage>
</organism>
<name>A0ACB5RZT8_9PEZI</name>
<evidence type="ECO:0000313" key="2">
    <source>
        <dbReference type="Proteomes" id="UP001165186"/>
    </source>
</evidence>
<reference evidence="1" key="1">
    <citation type="submission" date="2024-09" db="EMBL/GenBank/DDBJ databases">
        <title>Draft Genome Sequences of Neofusicoccum parvum.</title>
        <authorList>
            <person name="Ashida A."/>
            <person name="Camagna M."/>
            <person name="Tanaka A."/>
            <person name="Takemoto D."/>
        </authorList>
    </citation>
    <scope>NUCLEOTIDE SEQUENCE</scope>
    <source>
        <strain evidence="1">PPO83</strain>
    </source>
</reference>
<keyword evidence="2" id="KW-1185">Reference proteome</keyword>